<name>A0A844CLY8_9RHOB</name>
<dbReference type="SUPFAM" id="SSF52172">
    <property type="entry name" value="CheY-like"/>
    <property type="match status" value="1"/>
</dbReference>
<dbReference type="PANTHER" id="PTHR44591">
    <property type="entry name" value="STRESS RESPONSE REGULATOR PROTEIN 1"/>
    <property type="match status" value="1"/>
</dbReference>
<sequence>MTAARILPFPIAPKQETGVPQDTLKTILHVDDDVDIRVIIQMALETVGSFEVHQFATGQEAVDAVETVQPQMLLLDMMMPDMSGEDVWRKISEQPAGGNLPTIFLTAKAEDSLSQELLRKGALAVITKPVDPMTLATRIEEIWAKAATA</sequence>
<dbReference type="InterPro" id="IPR011006">
    <property type="entry name" value="CheY-like_superfamily"/>
</dbReference>
<dbReference type="InterPro" id="IPR001789">
    <property type="entry name" value="Sig_transdc_resp-reg_receiver"/>
</dbReference>
<gene>
    <name evidence="4" type="ORF">FDP25_12985</name>
</gene>
<reference evidence="4 5" key="1">
    <citation type="submission" date="2019-05" db="EMBL/GenBank/DDBJ databases">
        <title>Roseovarius bejariae sp. nov., a moderately halophylic bacterium isolated from a saline soil in Rambla Salada (Murcia).</title>
        <authorList>
            <person name="Castro D.J."/>
            <person name="Gomez-Altuve A."/>
            <person name="Reina J.C."/>
            <person name="Rodriguez M."/>
            <person name="Sampedro I."/>
            <person name="Llamas I."/>
            <person name="Martinez-Checa F."/>
        </authorList>
    </citation>
    <scope>NUCLEOTIDE SEQUENCE [LARGE SCALE GENOMIC DNA]</scope>
    <source>
        <strain evidence="4 5">A21</strain>
    </source>
</reference>
<dbReference type="InterPro" id="IPR050595">
    <property type="entry name" value="Bact_response_regulator"/>
</dbReference>
<dbReference type="Pfam" id="PF00072">
    <property type="entry name" value="Response_reg"/>
    <property type="match status" value="1"/>
</dbReference>
<dbReference type="GO" id="GO:0000160">
    <property type="term" value="P:phosphorelay signal transduction system"/>
    <property type="evidence" value="ECO:0007669"/>
    <property type="project" value="InterPro"/>
</dbReference>
<evidence type="ECO:0000259" key="3">
    <source>
        <dbReference type="PROSITE" id="PS50110"/>
    </source>
</evidence>
<evidence type="ECO:0000256" key="2">
    <source>
        <dbReference type="PROSITE-ProRule" id="PRU00169"/>
    </source>
</evidence>
<organism evidence="4 5">
    <name type="scientific">Roseovarius bejariae</name>
    <dbReference type="NCBI Taxonomy" id="2576383"/>
    <lineage>
        <taxon>Bacteria</taxon>
        <taxon>Pseudomonadati</taxon>
        <taxon>Pseudomonadota</taxon>
        <taxon>Alphaproteobacteria</taxon>
        <taxon>Rhodobacterales</taxon>
        <taxon>Roseobacteraceae</taxon>
        <taxon>Roseovarius</taxon>
    </lineage>
</organism>
<dbReference type="Proteomes" id="UP000564704">
    <property type="component" value="Unassembled WGS sequence"/>
</dbReference>
<evidence type="ECO:0000256" key="1">
    <source>
        <dbReference type="ARBA" id="ARBA00022553"/>
    </source>
</evidence>
<evidence type="ECO:0000313" key="4">
    <source>
        <dbReference type="EMBL" id="MRU16351.1"/>
    </source>
</evidence>
<dbReference type="AlphaFoldDB" id="A0A844CLY8"/>
<evidence type="ECO:0000313" key="5">
    <source>
        <dbReference type="Proteomes" id="UP000564704"/>
    </source>
</evidence>
<dbReference type="OrthoDB" id="9800897at2"/>
<feature type="modified residue" description="4-aspartylphosphate" evidence="2">
    <location>
        <position position="76"/>
    </location>
</feature>
<dbReference type="PROSITE" id="PS50110">
    <property type="entry name" value="RESPONSE_REGULATORY"/>
    <property type="match status" value="1"/>
</dbReference>
<comment type="caution">
    <text evidence="4">The sequence shown here is derived from an EMBL/GenBank/DDBJ whole genome shotgun (WGS) entry which is preliminary data.</text>
</comment>
<dbReference type="PANTHER" id="PTHR44591:SF3">
    <property type="entry name" value="RESPONSE REGULATORY DOMAIN-CONTAINING PROTEIN"/>
    <property type="match status" value="1"/>
</dbReference>
<protein>
    <submittedName>
        <fullName evidence="4">Response regulator</fullName>
    </submittedName>
</protein>
<dbReference type="SMART" id="SM00448">
    <property type="entry name" value="REC"/>
    <property type="match status" value="1"/>
</dbReference>
<keyword evidence="5" id="KW-1185">Reference proteome</keyword>
<feature type="domain" description="Response regulatory" evidence="3">
    <location>
        <begin position="26"/>
        <end position="143"/>
    </location>
</feature>
<keyword evidence="1 2" id="KW-0597">Phosphoprotein</keyword>
<dbReference type="EMBL" id="SZWE01000001">
    <property type="protein sequence ID" value="MRU16351.1"/>
    <property type="molecule type" value="Genomic_DNA"/>
</dbReference>
<proteinExistence type="predicted"/>
<accession>A0A844CLY8</accession>
<dbReference type="Gene3D" id="3.40.50.2300">
    <property type="match status" value="1"/>
</dbReference>